<sequence length="260" mass="30637">MKRFWRDLTSHYRYAIYSAKSELKSEVANSYLNWIWWVLEPFCFMLIYAFIFGVVFEAREQYFPAFIFIGITAWDFFNRCLTQSVKLLKNNKSIVTKVYIPKFILLISKMFFNGYKMLFSFGIIVIMIIYFRIPITLNILYVIPSFIVLFVVTFACMTHLMHYGVFIQDLANVTNIVLRMVFYMTGIFYNIEKRLPAQYTGILMKGNPMALVLSSLRKCILYGQAPDVKWLIIWFIIGIIVAALGVRKIYKNENSYVKVI</sequence>
<dbReference type="RefSeq" id="WP_005349165.1">
    <property type="nucleotide sequence ID" value="NZ_BLYK01000066.1"/>
</dbReference>
<evidence type="ECO:0000313" key="24">
    <source>
        <dbReference type="Proteomes" id="UP000286561"/>
    </source>
</evidence>
<comment type="subcellular location">
    <subcellularLocation>
        <location evidence="1">Cell inner membrane</location>
        <topology evidence="1">Multi-pass membrane protein</topology>
    </subcellularLocation>
    <subcellularLocation>
        <location evidence="9">Cell membrane</location>
        <topology evidence="9">Multi-pass membrane protein</topology>
    </subcellularLocation>
</comment>
<dbReference type="InterPro" id="IPR013525">
    <property type="entry name" value="ABC2_TM"/>
</dbReference>
<dbReference type="InterPro" id="IPR047817">
    <property type="entry name" value="ABC2_TM_bact-type"/>
</dbReference>
<keyword evidence="5" id="KW-0997">Cell inner membrane</keyword>
<reference evidence="20 21" key="2">
    <citation type="submission" date="2018-08" db="EMBL/GenBank/DDBJ databases">
        <title>A genome reference for cultivated species of the human gut microbiota.</title>
        <authorList>
            <person name="Zou Y."/>
            <person name="Xue W."/>
            <person name="Luo G."/>
        </authorList>
    </citation>
    <scope>NUCLEOTIDE SEQUENCE [LARGE SCALE GENOMIC DNA]</scope>
    <source>
        <strain evidence="17 22">AF31-17AC</strain>
        <strain evidence="16 21">AF45-14BH</strain>
        <strain evidence="15 23">AM34-3LB</strain>
        <strain evidence="14 24">AM48-23BH</strain>
        <strain evidence="13 20">TM10-1AC</strain>
    </source>
</reference>
<evidence type="ECO:0000313" key="19">
    <source>
        <dbReference type="Proteomes" id="UP000095679"/>
    </source>
</evidence>
<protein>
    <recommendedName>
        <fullName evidence="9">Transport permease protein</fullName>
    </recommendedName>
</protein>
<dbReference type="EMBL" id="QRQO01000011">
    <property type="protein sequence ID" value="RHN14808.1"/>
    <property type="molecule type" value="Genomic_DNA"/>
</dbReference>
<dbReference type="GeneID" id="75047605"/>
<dbReference type="Proteomes" id="UP000286561">
    <property type="component" value="Unassembled WGS sequence"/>
</dbReference>
<dbReference type="GO" id="GO:0140359">
    <property type="term" value="F:ABC-type transporter activity"/>
    <property type="evidence" value="ECO:0007669"/>
    <property type="project" value="InterPro"/>
</dbReference>
<dbReference type="AlphaFoldDB" id="A0A173RC69"/>
<evidence type="ECO:0000256" key="4">
    <source>
        <dbReference type="ARBA" id="ARBA00022475"/>
    </source>
</evidence>
<evidence type="ECO:0000313" key="22">
    <source>
        <dbReference type="Proteomes" id="UP000283700"/>
    </source>
</evidence>
<dbReference type="GO" id="GO:0005886">
    <property type="term" value="C:plasma membrane"/>
    <property type="evidence" value="ECO:0007669"/>
    <property type="project" value="UniProtKB-SubCell"/>
</dbReference>
<keyword evidence="3 9" id="KW-0813">Transport</keyword>
<evidence type="ECO:0000313" key="20">
    <source>
        <dbReference type="Proteomes" id="UP000262524"/>
    </source>
</evidence>
<keyword evidence="4 9" id="KW-1003">Cell membrane</keyword>
<keyword evidence="7 9" id="KW-1133">Transmembrane helix</keyword>
<dbReference type="PANTHER" id="PTHR30413">
    <property type="entry name" value="INNER MEMBRANE TRANSPORT PERMEASE"/>
    <property type="match status" value="1"/>
</dbReference>
<gene>
    <name evidence="16" type="ORF">DW068_14000</name>
    <name evidence="15" type="ORF">DW833_01270</name>
    <name evidence="14" type="ORF">DW972_01925</name>
    <name evidence="17" type="ORF">DWZ29_05540</name>
    <name evidence="13" type="ORF">DXD91_00285</name>
    <name evidence="12" type="ORF">ERS852450_02564</name>
    <name evidence="11" type="ORF">ERS852578_00016</name>
</gene>
<evidence type="ECO:0000313" key="13">
    <source>
        <dbReference type="EMBL" id="RGI92953.1"/>
    </source>
</evidence>
<dbReference type="EMBL" id="QSOE01000001">
    <property type="protein sequence ID" value="RGI92953.1"/>
    <property type="molecule type" value="Genomic_DNA"/>
</dbReference>
<dbReference type="PROSITE" id="PS51012">
    <property type="entry name" value="ABC_TM2"/>
    <property type="match status" value="1"/>
</dbReference>
<evidence type="ECO:0000313" key="16">
    <source>
        <dbReference type="EMBL" id="RHK35041.1"/>
    </source>
</evidence>
<evidence type="ECO:0000256" key="3">
    <source>
        <dbReference type="ARBA" id="ARBA00022448"/>
    </source>
</evidence>
<evidence type="ECO:0000256" key="5">
    <source>
        <dbReference type="ARBA" id="ARBA00022519"/>
    </source>
</evidence>
<evidence type="ECO:0000313" key="14">
    <source>
        <dbReference type="EMBL" id="RGZ86122.1"/>
    </source>
</evidence>
<comment type="caution">
    <text evidence="9">Lacks conserved residue(s) required for the propagation of feature annotation.</text>
</comment>
<dbReference type="EMBL" id="QSID01000001">
    <property type="protein sequence ID" value="RHC68170.1"/>
    <property type="molecule type" value="Genomic_DNA"/>
</dbReference>
<evidence type="ECO:0000256" key="9">
    <source>
        <dbReference type="RuleBase" id="RU361157"/>
    </source>
</evidence>
<accession>A0A173RC69</accession>
<dbReference type="EMBL" id="QSEP01000004">
    <property type="protein sequence ID" value="RGZ86122.1"/>
    <property type="molecule type" value="Genomic_DNA"/>
</dbReference>
<reference evidence="18 19" key="1">
    <citation type="submission" date="2015-09" db="EMBL/GenBank/DDBJ databases">
        <authorList>
            <consortium name="Pathogen Informatics"/>
        </authorList>
    </citation>
    <scope>NUCLEOTIDE SEQUENCE [LARGE SCALE GENOMIC DNA]</scope>
    <source>
        <strain evidence="12 19">2789STDY5834835</strain>
        <strain evidence="11 18">2789STDY5834966</strain>
    </source>
</reference>
<evidence type="ECO:0000313" key="23">
    <source>
        <dbReference type="Proteomes" id="UP000284621"/>
    </source>
</evidence>
<evidence type="ECO:0000313" key="17">
    <source>
        <dbReference type="EMBL" id="RHN14808.1"/>
    </source>
</evidence>
<dbReference type="Proteomes" id="UP000283497">
    <property type="component" value="Unassembled WGS sequence"/>
</dbReference>
<dbReference type="EMBL" id="CYYC01000001">
    <property type="protein sequence ID" value="CUM75540.1"/>
    <property type="molecule type" value="Genomic_DNA"/>
</dbReference>
<dbReference type="PANTHER" id="PTHR30413:SF8">
    <property type="entry name" value="TRANSPORT PERMEASE PROTEIN"/>
    <property type="match status" value="1"/>
</dbReference>
<keyword evidence="23" id="KW-1185">Reference proteome</keyword>
<dbReference type="Pfam" id="PF01061">
    <property type="entry name" value="ABC2_membrane"/>
    <property type="match status" value="1"/>
</dbReference>
<feature type="transmembrane region" description="Helical" evidence="9">
    <location>
        <begin position="231"/>
        <end position="250"/>
    </location>
</feature>
<dbReference type="Proteomes" id="UP000283700">
    <property type="component" value="Unassembled WGS sequence"/>
</dbReference>
<evidence type="ECO:0000313" key="11">
    <source>
        <dbReference type="EMBL" id="CUM75540.1"/>
    </source>
</evidence>
<dbReference type="EMBL" id="CYZL01000027">
    <property type="protein sequence ID" value="CUO86142.1"/>
    <property type="molecule type" value="Genomic_DNA"/>
</dbReference>
<feature type="transmembrane region" description="Helical" evidence="9">
    <location>
        <begin position="34"/>
        <end position="56"/>
    </location>
</feature>
<evidence type="ECO:0000256" key="6">
    <source>
        <dbReference type="ARBA" id="ARBA00022692"/>
    </source>
</evidence>
<dbReference type="GO" id="GO:0015920">
    <property type="term" value="P:lipopolysaccharide transport"/>
    <property type="evidence" value="ECO:0007669"/>
    <property type="project" value="TreeGrafter"/>
</dbReference>
<dbReference type="Proteomes" id="UP000284621">
    <property type="component" value="Unassembled WGS sequence"/>
</dbReference>
<evidence type="ECO:0000256" key="1">
    <source>
        <dbReference type="ARBA" id="ARBA00004429"/>
    </source>
</evidence>
<evidence type="ECO:0000313" key="15">
    <source>
        <dbReference type="EMBL" id="RHC68170.1"/>
    </source>
</evidence>
<organism evidence="11 18">
    <name type="scientific">Anaerobutyricum hallii</name>
    <dbReference type="NCBI Taxonomy" id="39488"/>
    <lineage>
        <taxon>Bacteria</taxon>
        <taxon>Bacillati</taxon>
        <taxon>Bacillota</taxon>
        <taxon>Clostridia</taxon>
        <taxon>Lachnospirales</taxon>
        <taxon>Lachnospiraceae</taxon>
        <taxon>Anaerobutyricum</taxon>
    </lineage>
</organism>
<comment type="similarity">
    <text evidence="2 9">Belongs to the ABC-2 integral membrane protein family.</text>
</comment>
<evidence type="ECO:0000313" key="18">
    <source>
        <dbReference type="Proteomes" id="UP000095390"/>
    </source>
</evidence>
<keyword evidence="6 9" id="KW-0812">Transmembrane</keyword>
<proteinExistence type="inferred from homology"/>
<feature type="domain" description="ABC transmembrane type-2" evidence="10">
    <location>
        <begin position="32"/>
        <end position="252"/>
    </location>
</feature>
<feature type="transmembrane region" description="Helical" evidence="9">
    <location>
        <begin position="115"/>
        <end position="133"/>
    </location>
</feature>
<evidence type="ECO:0000256" key="7">
    <source>
        <dbReference type="ARBA" id="ARBA00022989"/>
    </source>
</evidence>
<dbReference type="Proteomes" id="UP000095679">
    <property type="component" value="Unassembled WGS sequence"/>
</dbReference>
<name>A0A173RC69_9FIRM</name>
<dbReference type="Proteomes" id="UP000262524">
    <property type="component" value="Unassembled WGS sequence"/>
</dbReference>
<evidence type="ECO:0000313" key="21">
    <source>
        <dbReference type="Proteomes" id="UP000283497"/>
    </source>
</evidence>
<keyword evidence="8 9" id="KW-0472">Membrane</keyword>
<evidence type="ECO:0000313" key="12">
    <source>
        <dbReference type="EMBL" id="CUO86142.1"/>
    </source>
</evidence>
<evidence type="ECO:0000259" key="10">
    <source>
        <dbReference type="PROSITE" id="PS51012"/>
    </source>
</evidence>
<evidence type="ECO:0000256" key="2">
    <source>
        <dbReference type="ARBA" id="ARBA00007783"/>
    </source>
</evidence>
<dbReference type="OrthoDB" id="9794365at2"/>
<dbReference type="EMBL" id="QRNJ01000069">
    <property type="protein sequence ID" value="RHK35041.1"/>
    <property type="molecule type" value="Genomic_DNA"/>
</dbReference>
<dbReference type="Proteomes" id="UP000095390">
    <property type="component" value="Unassembled WGS sequence"/>
</dbReference>
<evidence type="ECO:0000256" key="8">
    <source>
        <dbReference type="ARBA" id="ARBA00023136"/>
    </source>
</evidence>
<feature type="transmembrane region" description="Helical" evidence="9">
    <location>
        <begin position="139"/>
        <end position="161"/>
    </location>
</feature>